<evidence type="ECO:0000259" key="1">
    <source>
        <dbReference type="Pfam" id="PF11823"/>
    </source>
</evidence>
<name>A0A645FD37_9ZZZZ</name>
<dbReference type="EMBL" id="VSSQ01056549">
    <property type="protein sequence ID" value="MPN10404.1"/>
    <property type="molecule type" value="Genomic_DNA"/>
</dbReference>
<dbReference type="AlphaFoldDB" id="A0A645FD37"/>
<dbReference type="Pfam" id="PF11823">
    <property type="entry name" value="Se_S_carrier"/>
    <property type="match status" value="1"/>
</dbReference>
<feature type="domain" description="Putative Se/S carrier protein-like" evidence="1">
    <location>
        <begin position="21"/>
        <end position="89"/>
    </location>
</feature>
<gene>
    <name evidence="2" type="ORF">SDC9_157699</name>
</gene>
<evidence type="ECO:0000313" key="2">
    <source>
        <dbReference type="EMBL" id="MPN10404.1"/>
    </source>
</evidence>
<protein>
    <recommendedName>
        <fullName evidence="1">Putative Se/S carrier protein-like domain-containing protein</fullName>
    </recommendedName>
</protein>
<proteinExistence type="predicted"/>
<reference evidence="2" key="1">
    <citation type="submission" date="2019-08" db="EMBL/GenBank/DDBJ databases">
        <authorList>
            <person name="Kucharzyk K."/>
            <person name="Murdoch R.W."/>
            <person name="Higgins S."/>
            <person name="Loffler F."/>
        </authorList>
    </citation>
    <scope>NUCLEOTIDE SEQUENCE</scope>
</reference>
<sequence length="92" mass="10349">MVKIYGYISQMRHREEIIKMECLATFDTTHMALFFEKACRAEGLSVKIVPVPRQISASCGLACSYPCGELDHVKNIAVERAIEVAEYHELAS</sequence>
<comment type="caution">
    <text evidence="2">The sequence shown here is derived from an EMBL/GenBank/DDBJ whole genome shotgun (WGS) entry which is preliminary data.</text>
</comment>
<organism evidence="2">
    <name type="scientific">bioreactor metagenome</name>
    <dbReference type="NCBI Taxonomy" id="1076179"/>
    <lineage>
        <taxon>unclassified sequences</taxon>
        <taxon>metagenomes</taxon>
        <taxon>ecological metagenomes</taxon>
    </lineage>
</organism>
<accession>A0A645FD37</accession>
<dbReference type="InterPro" id="IPR021778">
    <property type="entry name" value="Se/S_carrier-like"/>
</dbReference>